<reference evidence="2 3" key="1">
    <citation type="submission" date="2023-05" db="EMBL/GenBank/DDBJ databases">
        <title>B98-5 Cell Line De Novo Hybrid Assembly: An Optical Mapping Approach.</title>
        <authorList>
            <person name="Kananen K."/>
            <person name="Auerbach J.A."/>
            <person name="Kautto E."/>
            <person name="Blachly J.S."/>
        </authorList>
    </citation>
    <scope>NUCLEOTIDE SEQUENCE [LARGE SCALE GENOMIC DNA]</scope>
    <source>
        <strain evidence="2">B95-8</strain>
        <tissue evidence="2">Cell line</tissue>
    </source>
</reference>
<dbReference type="Proteomes" id="UP001266305">
    <property type="component" value="Unassembled WGS sequence"/>
</dbReference>
<evidence type="ECO:0000313" key="3">
    <source>
        <dbReference type="Proteomes" id="UP001266305"/>
    </source>
</evidence>
<evidence type="ECO:0000256" key="1">
    <source>
        <dbReference type="SAM" id="MobiDB-lite"/>
    </source>
</evidence>
<organism evidence="2 3">
    <name type="scientific">Saguinus oedipus</name>
    <name type="common">Cotton-top tamarin</name>
    <name type="synonym">Oedipomidas oedipus</name>
    <dbReference type="NCBI Taxonomy" id="9490"/>
    <lineage>
        <taxon>Eukaryota</taxon>
        <taxon>Metazoa</taxon>
        <taxon>Chordata</taxon>
        <taxon>Craniata</taxon>
        <taxon>Vertebrata</taxon>
        <taxon>Euteleostomi</taxon>
        <taxon>Mammalia</taxon>
        <taxon>Eutheria</taxon>
        <taxon>Euarchontoglires</taxon>
        <taxon>Primates</taxon>
        <taxon>Haplorrhini</taxon>
        <taxon>Platyrrhini</taxon>
        <taxon>Cebidae</taxon>
        <taxon>Callitrichinae</taxon>
        <taxon>Saguinus</taxon>
    </lineage>
</organism>
<dbReference type="EMBL" id="JASSZA010000012">
    <property type="protein sequence ID" value="KAK2095872.1"/>
    <property type="molecule type" value="Genomic_DNA"/>
</dbReference>
<evidence type="ECO:0000313" key="2">
    <source>
        <dbReference type="EMBL" id="KAK2095872.1"/>
    </source>
</evidence>
<proteinExistence type="predicted"/>
<gene>
    <name evidence="2" type="ORF">P7K49_024906</name>
</gene>
<accession>A0ABQ9UHW2</accession>
<comment type="caution">
    <text evidence="2">The sequence shown here is derived from an EMBL/GenBank/DDBJ whole genome shotgun (WGS) entry which is preliminary data.</text>
</comment>
<name>A0ABQ9UHW2_SAGOE</name>
<feature type="region of interest" description="Disordered" evidence="1">
    <location>
        <begin position="18"/>
        <end position="61"/>
    </location>
</feature>
<protein>
    <submittedName>
        <fullName evidence="2">Uncharacterized protein</fullName>
    </submittedName>
</protein>
<keyword evidence="3" id="KW-1185">Reference proteome</keyword>
<sequence>MNQVCNYNVRPFFTPKKHRKASFKVPSSVQREETQNQDSPPQLEAEPEVKLKLQSGDTTWI</sequence>